<evidence type="ECO:0000259" key="6">
    <source>
        <dbReference type="Pfam" id="PF00590"/>
    </source>
</evidence>
<dbReference type="GO" id="GO:0008276">
    <property type="term" value="F:protein methyltransferase activity"/>
    <property type="evidence" value="ECO:0007669"/>
    <property type="project" value="InterPro"/>
</dbReference>
<sequence>MLLRTTCVSCPETGVVNFRGPACRESAESGGSVFGNDERSDGECDVTVTVIGVDDGPLPEGAAELLNSAELVVGSRGQLRALAPEGARTVELGSFGPALSALSALAGDETGVVLASGDPGFFGAVRALRDKGLRCAVLPALSSVQRLMARVGRSWDDAAVISARVGGVRRALNVCRARSAVVVLTTSGAGPAQLGAGLRGWRRTLVVGEDLGGKHERVTTVEPAEAAERTWLEPNVVFCVTDPDAVPERGWHGGGEPVPPEGWALPEEDFSHREGTITGSEVRAVALAGLAPRPGCLVWDVGAGSGSVAVECARMGAAGIAVESDEAQVVRLVSNATAHGVDVRVVEGAAPGVLRELPKPDSVFVGTPDSEVLTACAHVGAERVVLALNELDRVAASRDVLRKAGYRVEGVQLAANRLSELEDGSARLTARDPVVLLRGFRSADDQG</sequence>
<evidence type="ECO:0000256" key="5">
    <source>
        <dbReference type="ARBA" id="ARBA00022691"/>
    </source>
</evidence>
<dbReference type="GO" id="GO:0032259">
    <property type="term" value="P:methylation"/>
    <property type="evidence" value="ECO:0007669"/>
    <property type="project" value="UniProtKB-KW"/>
</dbReference>
<dbReference type="PANTHER" id="PTHR43182:SF1">
    <property type="entry name" value="COBALT-PRECORRIN-7 C(5)-METHYLTRANSFERASE"/>
    <property type="match status" value="1"/>
</dbReference>
<dbReference type="Gene3D" id="3.30.950.10">
    <property type="entry name" value="Methyltransferase, Cobalt-precorrin-4 Transmethylase, Domain 2"/>
    <property type="match status" value="1"/>
</dbReference>
<keyword evidence="4 7" id="KW-0808">Transferase</keyword>
<dbReference type="AlphaFoldDB" id="A0A1H1AYD9"/>
<dbReference type="SUPFAM" id="SSF53335">
    <property type="entry name" value="S-adenosyl-L-methionine-dependent methyltransferases"/>
    <property type="match status" value="1"/>
</dbReference>
<dbReference type="CDD" id="cd11644">
    <property type="entry name" value="Precorrin-6Y-MT"/>
    <property type="match status" value="1"/>
</dbReference>
<dbReference type="PANTHER" id="PTHR43182">
    <property type="entry name" value="COBALT-PRECORRIN-6B C(15)-METHYLTRANSFERASE (DECARBOXYLATING)"/>
    <property type="match status" value="1"/>
</dbReference>
<dbReference type="Proteomes" id="UP000199301">
    <property type="component" value="Unassembled WGS sequence"/>
</dbReference>
<keyword evidence="2" id="KW-0169">Cobalamin biosynthesis</keyword>
<protein>
    <submittedName>
        <fullName evidence="7">Precorrin-6Y C5,15-methyltransferase (Decarboxylating)</fullName>
    </submittedName>
</protein>
<dbReference type="Gene3D" id="3.40.1010.10">
    <property type="entry name" value="Cobalt-precorrin-4 Transmethylase, Domain 1"/>
    <property type="match status" value="1"/>
</dbReference>
<dbReference type="InterPro" id="IPR000878">
    <property type="entry name" value="4pyrrol_Mease"/>
</dbReference>
<dbReference type="InterPro" id="IPR012818">
    <property type="entry name" value="CbiE"/>
</dbReference>
<dbReference type="InterPro" id="IPR050714">
    <property type="entry name" value="Cobalamin_biosynth_MTase"/>
</dbReference>
<dbReference type="NCBIfam" id="TIGR02467">
    <property type="entry name" value="CbiE"/>
    <property type="match status" value="1"/>
</dbReference>
<dbReference type="InterPro" id="IPR014777">
    <property type="entry name" value="4pyrrole_Mease_sub1"/>
</dbReference>
<gene>
    <name evidence="7" type="ORF">SAMN04489718_1792</name>
</gene>
<dbReference type="InterPro" id="IPR035996">
    <property type="entry name" value="4pyrrol_Methylase_sf"/>
</dbReference>
<evidence type="ECO:0000313" key="8">
    <source>
        <dbReference type="Proteomes" id="UP000199301"/>
    </source>
</evidence>
<name>A0A1H1AYD9_9ACTN</name>
<keyword evidence="3 7" id="KW-0489">Methyltransferase</keyword>
<organism evidence="7 8">
    <name type="scientific">Actinopolyspora saharensis</name>
    <dbReference type="NCBI Taxonomy" id="995062"/>
    <lineage>
        <taxon>Bacteria</taxon>
        <taxon>Bacillati</taxon>
        <taxon>Actinomycetota</taxon>
        <taxon>Actinomycetes</taxon>
        <taxon>Actinopolysporales</taxon>
        <taxon>Actinopolysporaceae</taxon>
        <taxon>Actinopolyspora</taxon>
    </lineage>
</organism>
<evidence type="ECO:0000256" key="2">
    <source>
        <dbReference type="ARBA" id="ARBA00022573"/>
    </source>
</evidence>
<dbReference type="Pfam" id="PF00590">
    <property type="entry name" value="TP_methylase"/>
    <property type="match status" value="1"/>
</dbReference>
<dbReference type="EMBL" id="FNKO01000001">
    <property type="protein sequence ID" value="SDQ44677.1"/>
    <property type="molecule type" value="Genomic_DNA"/>
</dbReference>
<dbReference type="SUPFAM" id="SSF53790">
    <property type="entry name" value="Tetrapyrrole methylase"/>
    <property type="match status" value="1"/>
</dbReference>
<dbReference type="GO" id="GO:0009236">
    <property type="term" value="P:cobalamin biosynthetic process"/>
    <property type="evidence" value="ECO:0007669"/>
    <property type="project" value="UniProtKB-UniPathway"/>
</dbReference>
<evidence type="ECO:0000256" key="3">
    <source>
        <dbReference type="ARBA" id="ARBA00022603"/>
    </source>
</evidence>
<comment type="pathway">
    <text evidence="1">Cofactor biosynthesis; adenosylcobalamin biosynthesis.</text>
</comment>
<proteinExistence type="predicted"/>
<evidence type="ECO:0000256" key="4">
    <source>
        <dbReference type="ARBA" id="ARBA00022679"/>
    </source>
</evidence>
<dbReference type="InterPro" id="IPR014776">
    <property type="entry name" value="4pyrrole_Mease_sub2"/>
</dbReference>
<dbReference type="UniPathway" id="UPA00148"/>
<dbReference type="STRING" id="995062.SAMN04489718_1792"/>
<reference evidence="8" key="1">
    <citation type="submission" date="2016-10" db="EMBL/GenBank/DDBJ databases">
        <authorList>
            <person name="Varghese N."/>
            <person name="Submissions S."/>
        </authorList>
    </citation>
    <scope>NUCLEOTIDE SEQUENCE [LARGE SCALE GENOMIC DNA]</scope>
    <source>
        <strain evidence="8">DSM 45459</strain>
    </source>
</reference>
<evidence type="ECO:0000256" key="1">
    <source>
        <dbReference type="ARBA" id="ARBA00004953"/>
    </source>
</evidence>
<evidence type="ECO:0000313" key="7">
    <source>
        <dbReference type="EMBL" id="SDQ44677.1"/>
    </source>
</evidence>
<dbReference type="Gene3D" id="3.40.50.150">
    <property type="entry name" value="Vaccinia Virus protein VP39"/>
    <property type="match status" value="1"/>
</dbReference>
<keyword evidence="8" id="KW-1185">Reference proteome</keyword>
<feature type="domain" description="Tetrapyrrole methylase" evidence="6">
    <location>
        <begin position="58"/>
        <end position="222"/>
    </location>
</feature>
<dbReference type="InterPro" id="IPR029063">
    <property type="entry name" value="SAM-dependent_MTases_sf"/>
</dbReference>
<keyword evidence="5" id="KW-0949">S-adenosyl-L-methionine</keyword>
<accession>A0A1H1AYD9</accession>